<proteinExistence type="predicted"/>
<dbReference type="InterPro" id="IPR016024">
    <property type="entry name" value="ARM-type_fold"/>
</dbReference>
<evidence type="ECO:0008006" key="5">
    <source>
        <dbReference type="Google" id="ProtNLM"/>
    </source>
</evidence>
<dbReference type="EMBL" id="HBJA01031456">
    <property type="protein sequence ID" value="CAE0799300.1"/>
    <property type="molecule type" value="Transcribed_RNA"/>
</dbReference>
<keyword evidence="2" id="KW-1133">Transmembrane helix</keyword>
<evidence type="ECO:0000256" key="2">
    <source>
        <dbReference type="SAM" id="Phobius"/>
    </source>
</evidence>
<feature type="repeat" description="ARM" evidence="1">
    <location>
        <begin position="13"/>
        <end position="55"/>
    </location>
</feature>
<feature type="transmembrane region" description="Helical" evidence="2">
    <location>
        <begin position="89"/>
        <end position="111"/>
    </location>
</feature>
<dbReference type="Gene3D" id="1.25.10.10">
    <property type="entry name" value="Leucine-rich Repeat Variant"/>
    <property type="match status" value="1"/>
</dbReference>
<dbReference type="EMBL" id="HBJA01031458">
    <property type="protein sequence ID" value="CAE0799301.1"/>
    <property type="molecule type" value="Transcribed_RNA"/>
</dbReference>
<evidence type="ECO:0000313" key="4">
    <source>
        <dbReference type="EMBL" id="CAE0799301.1"/>
    </source>
</evidence>
<dbReference type="PROSITE" id="PS50176">
    <property type="entry name" value="ARM_REPEAT"/>
    <property type="match status" value="1"/>
</dbReference>
<dbReference type="AlphaFoldDB" id="A0A6T1V9N5"/>
<name>A0A6T1V9N5_9EUGL</name>
<evidence type="ECO:0000256" key="1">
    <source>
        <dbReference type="PROSITE-ProRule" id="PRU00259"/>
    </source>
</evidence>
<dbReference type="InterPro" id="IPR000225">
    <property type="entry name" value="Armadillo"/>
</dbReference>
<dbReference type="SMART" id="SM00185">
    <property type="entry name" value="ARM"/>
    <property type="match status" value="2"/>
</dbReference>
<accession>A0A6T1V9N5</accession>
<sequence>MHDAGKTIINTAGGIPALVALLDSTTPEVQQHAVDAIQELSQNDANKRAMIADGAVPALQTLSDWSTPLLEKDAAQALKKLGLNRTVQWIVRIGCGLLAGLVGGLGLYRWLVRSDRTGCR</sequence>
<keyword evidence="2" id="KW-0472">Membrane</keyword>
<gene>
    <name evidence="3" type="ORF">EGYM00163_LOCUS10421</name>
    <name evidence="4" type="ORF">EGYM00163_LOCUS10422</name>
</gene>
<organism evidence="4">
    <name type="scientific">Eutreptiella gymnastica</name>
    <dbReference type="NCBI Taxonomy" id="73025"/>
    <lineage>
        <taxon>Eukaryota</taxon>
        <taxon>Discoba</taxon>
        <taxon>Euglenozoa</taxon>
        <taxon>Euglenida</taxon>
        <taxon>Spirocuta</taxon>
        <taxon>Euglenophyceae</taxon>
        <taxon>Eutreptiales</taxon>
        <taxon>Eutreptiaceae</taxon>
        <taxon>Eutreptiella</taxon>
    </lineage>
</organism>
<evidence type="ECO:0000313" key="3">
    <source>
        <dbReference type="EMBL" id="CAE0799300.1"/>
    </source>
</evidence>
<keyword evidence="2" id="KW-0812">Transmembrane</keyword>
<protein>
    <recommendedName>
        <fullName evidence="5">Armadillo repeat-containing domain-containing protein</fullName>
    </recommendedName>
</protein>
<reference evidence="4" key="1">
    <citation type="submission" date="2021-01" db="EMBL/GenBank/DDBJ databases">
        <authorList>
            <person name="Corre E."/>
            <person name="Pelletier E."/>
            <person name="Niang G."/>
            <person name="Scheremetjew M."/>
            <person name="Finn R."/>
            <person name="Kale V."/>
            <person name="Holt S."/>
            <person name="Cochrane G."/>
            <person name="Meng A."/>
            <person name="Brown T."/>
            <person name="Cohen L."/>
        </authorList>
    </citation>
    <scope>NUCLEOTIDE SEQUENCE</scope>
    <source>
        <strain evidence="4">CCMP1594</strain>
    </source>
</reference>
<dbReference type="InterPro" id="IPR011989">
    <property type="entry name" value="ARM-like"/>
</dbReference>
<dbReference type="Pfam" id="PF00514">
    <property type="entry name" value="Arm"/>
    <property type="match status" value="1"/>
</dbReference>
<dbReference type="PANTHER" id="PTHR23315">
    <property type="entry name" value="U BOX DOMAIN-CONTAINING"/>
    <property type="match status" value="1"/>
</dbReference>
<dbReference type="PANTHER" id="PTHR23315:SF7">
    <property type="entry name" value="U-BOX DOMAIN-CONTAINING PROTEIN 4"/>
    <property type="match status" value="1"/>
</dbReference>
<dbReference type="SUPFAM" id="SSF48371">
    <property type="entry name" value="ARM repeat"/>
    <property type="match status" value="1"/>
</dbReference>